<accession>A0A2T4AIR7</accession>
<dbReference type="Proteomes" id="UP000241690">
    <property type="component" value="Unassembled WGS sequence"/>
</dbReference>
<keyword evidence="3" id="KW-1185">Reference proteome</keyword>
<proteinExistence type="predicted"/>
<evidence type="ECO:0000313" key="2">
    <source>
        <dbReference type="EMBL" id="PTB56969.1"/>
    </source>
</evidence>
<dbReference type="EMBL" id="KZ679678">
    <property type="protein sequence ID" value="PTB56969.1"/>
    <property type="molecule type" value="Genomic_DNA"/>
</dbReference>
<evidence type="ECO:0000256" key="1">
    <source>
        <dbReference type="SAM" id="MobiDB-lite"/>
    </source>
</evidence>
<sequence>MSVKQDNMSALLCKFTRRHPQAEAPKCNLLQQKEALAFAGSRNVASRPLYHPVLAQVTDACALFLGCAKVSRSSGRASATALGTVSHNDAARARSEFCRLPCFCPIQPQNSGSAPAIVCAVGTRLVLIHPNPGTTSQTSVSLCLCSGNKRRHGSRIRIRTKIRIKGPAGSRQRVLYAPQLSRCINPPKTQFKLQSEILIARGQPRLARLRRPRWCCGLRPLSLPHFSSGPDLDSHFTSKRRLPPPKSRARPL</sequence>
<dbReference type="RefSeq" id="XP_024776646.1">
    <property type="nucleotide sequence ID" value="XM_024914791.1"/>
</dbReference>
<feature type="region of interest" description="Disordered" evidence="1">
    <location>
        <begin position="229"/>
        <end position="252"/>
    </location>
</feature>
<protein>
    <submittedName>
        <fullName evidence="2">Uncharacterized protein</fullName>
    </submittedName>
</protein>
<reference evidence="2 3" key="1">
    <citation type="submission" date="2016-07" db="EMBL/GenBank/DDBJ databases">
        <title>Multiple horizontal gene transfer events from other fungi enriched the ability of initially mycotrophic Trichoderma (Ascomycota) to feed on dead plant biomass.</title>
        <authorList>
            <consortium name="DOE Joint Genome Institute"/>
            <person name="Aerts A."/>
            <person name="Atanasova L."/>
            <person name="Chenthamara K."/>
            <person name="Zhang J."/>
            <person name="Grujic M."/>
            <person name="Henrissat B."/>
            <person name="Kuo A."/>
            <person name="Salamov A."/>
            <person name="Lipzen A."/>
            <person name="Labutti K."/>
            <person name="Barry K."/>
            <person name="Miao Y."/>
            <person name="Rahimi M.J."/>
            <person name="Shen Q."/>
            <person name="Grigoriev I.V."/>
            <person name="Kubicek C.P."/>
            <person name="Druzhinina I.S."/>
        </authorList>
    </citation>
    <scope>NUCLEOTIDE SEQUENCE [LARGE SCALE GENOMIC DNA]</scope>
    <source>
        <strain evidence="2 3">CBS 226.95</strain>
    </source>
</reference>
<feature type="compositionally biased region" description="Basic residues" evidence="1">
    <location>
        <begin position="237"/>
        <end position="252"/>
    </location>
</feature>
<name>A0A2T4AIR7_TRIHA</name>
<gene>
    <name evidence="2" type="ORF">M431DRAFT_390550</name>
</gene>
<dbReference type="GeneID" id="36623357"/>
<dbReference type="AlphaFoldDB" id="A0A2T4AIR7"/>
<organism evidence="2 3">
    <name type="scientific">Trichoderma harzianum CBS 226.95</name>
    <dbReference type="NCBI Taxonomy" id="983964"/>
    <lineage>
        <taxon>Eukaryota</taxon>
        <taxon>Fungi</taxon>
        <taxon>Dikarya</taxon>
        <taxon>Ascomycota</taxon>
        <taxon>Pezizomycotina</taxon>
        <taxon>Sordariomycetes</taxon>
        <taxon>Hypocreomycetidae</taxon>
        <taxon>Hypocreales</taxon>
        <taxon>Hypocreaceae</taxon>
        <taxon>Trichoderma</taxon>
    </lineage>
</organism>
<evidence type="ECO:0000313" key="3">
    <source>
        <dbReference type="Proteomes" id="UP000241690"/>
    </source>
</evidence>